<dbReference type="InterPro" id="IPR050300">
    <property type="entry name" value="GDXG_lipolytic_enzyme"/>
</dbReference>
<gene>
    <name evidence="5" type="ORF">C9I99_05850</name>
</gene>
<evidence type="ECO:0000256" key="3">
    <source>
        <dbReference type="SAM" id="SignalP"/>
    </source>
</evidence>
<evidence type="ECO:0000259" key="4">
    <source>
        <dbReference type="Pfam" id="PF07859"/>
    </source>
</evidence>
<feature type="domain" description="Alpha/beta hydrolase fold-3" evidence="4">
    <location>
        <begin position="118"/>
        <end position="317"/>
    </location>
</feature>
<keyword evidence="6" id="KW-1185">Reference proteome</keyword>
<dbReference type="SUPFAM" id="SSF53474">
    <property type="entry name" value="alpha/beta-Hydrolases"/>
    <property type="match status" value="1"/>
</dbReference>
<evidence type="ECO:0000313" key="6">
    <source>
        <dbReference type="Proteomes" id="UP000241222"/>
    </source>
</evidence>
<dbReference type="PANTHER" id="PTHR48081:SF30">
    <property type="entry name" value="ACETYL-HYDROLASE LIPR-RELATED"/>
    <property type="match status" value="1"/>
</dbReference>
<dbReference type="OrthoDB" id="9806180at2"/>
<reference evidence="5 6" key="1">
    <citation type="submission" date="2018-03" db="EMBL/GenBank/DDBJ databases">
        <title>Whole genome sequencing of Histamine producing bacteria.</title>
        <authorList>
            <person name="Butler K."/>
        </authorList>
    </citation>
    <scope>NUCLEOTIDE SEQUENCE [LARGE SCALE GENOMIC DNA]</scope>
    <source>
        <strain evidence="5 6">JCM 13586</strain>
    </source>
</reference>
<evidence type="ECO:0000256" key="1">
    <source>
        <dbReference type="ARBA" id="ARBA00010515"/>
    </source>
</evidence>
<organism evidence="5 6">
    <name type="scientific">Photobacterium lutimaris</name>
    <dbReference type="NCBI Taxonomy" id="388278"/>
    <lineage>
        <taxon>Bacteria</taxon>
        <taxon>Pseudomonadati</taxon>
        <taxon>Pseudomonadota</taxon>
        <taxon>Gammaproteobacteria</taxon>
        <taxon>Vibrionales</taxon>
        <taxon>Vibrionaceae</taxon>
        <taxon>Photobacterium</taxon>
    </lineage>
</organism>
<name>A0A2T3J0Q2_9GAMM</name>
<dbReference type="RefSeq" id="WP_107347936.1">
    <property type="nucleotide sequence ID" value="NZ_PYMH01000002.1"/>
</dbReference>
<accession>A0A2T3J0Q2</accession>
<sequence length="346" mass="37564">MKKKLLNAFIPALIVSIASSAVLANITMDERTIPTPVGISSEMANVIEKRVHPPVMPVPESTEAWLAFQSQFNMAGIELAQKGMDRLGVTYEAKSYAGVDTFFVTPKELSPEYQGKWLIHLHGGAFVFGGGESALREAAWIAGGLGAQVISIDYRKPPLHPFPAALEDTVAVWKELMKTQKPEATAIFGTSAGGNLTLATVLKLQQMGLPTPGAIYAGTPVTDLKLTSDSWYTMKGLDPLGQREGLIQATIDLYADGEGLANPLLSPIYAEIEDFPPTLFLTGTRDLLLSDTVRMHRLLRSADVETLLHVYDGQSHADYMAGLLADVPESDDAIREIGLFFNKHLK</sequence>
<protein>
    <submittedName>
        <fullName evidence="5">Alpha/beta hydrolase</fullName>
    </submittedName>
</protein>
<proteinExistence type="inferred from homology"/>
<keyword evidence="3" id="KW-0732">Signal</keyword>
<dbReference type="Proteomes" id="UP000241222">
    <property type="component" value="Unassembled WGS sequence"/>
</dbReference>
<dbReference type="Pfam" id="PF07859">
    <property type="entry name" value="Abhydrolase_3"/>
    <property type="match status" value="1"/>
</dbReference>
<dbReference type="GO" id="GO:0004806">
    <property type="term" value="F:triacylglycerol lipase activity"/>
    <property type="evidence" value="ECO:0007669"/>
    <property type="project" value="TreeGrafter"/>
</dbReference>
<feature type="chain" id="PRO_5015779273" evidence="3">
    <location>
        <begin position="25"/>
        <end position="346"/>
    </location>
</feature>
<comment type="caution">
    <text evidence="5">The sequence shown here is derived from an EMBL/GenBank/DDBJ whole genome shotgun (WGS) entry which is preliminary data.</text>
</comment>
<dbReference type="AlphaFoldDB" id="A0A2T3J0Q2"/>
<keyword evidence="2 5" id="KW-0378">Hydrolase</keyword>
<dbReference type="InterPro" id="IPR029058">
    <property type="entry name" value="AB_hydrolase_fold"/>
</dbReference>
<dbReference type="PANTHER" id="PTHR48081">
    <property type="entry name" value="AB HYDROLASE SUPERFAMILY PROTEIN C4A8.06C"/>
    <property type="match status" value="1"/>
</dbReference>
<dbReference type="InterPro" id="IPR013094">
    <property type="entry name" value="AB_hydrolase_3"/>
</dbReference>
<evidence type="ECO:0000313" key="5">
    <source>
        <dbReference type="EMBL" id="PSU34620.1"/>
    </source>
</evidence>
<feature type="signal peptide" evidence="3">
    <location>
        <begin position="1"/>
        <end position="24"/>
    </location>
</feature>
<dbReference type="Gene3D" id="3.40.50.1820">
    <property type="entry name" value="alpha/beta hydrolase"/>
    <property type="match status" value="1"/>
</dbReference>
<evidence type="ECO:0000256" key="2">
    <source>
        <dbReference type="ARBA" id="ARBA00022801"/>
    </source>
</evidence>
<comment type="similarity">
    <text evidence="1">Belongs to the 'GDXG' lipolytic enzyme family.</text>
</comment>
<dbReference type="EMBL" id="PYMH01000002">
    <property type="protein sequence ID" value="PSU34620.1"/>
    <property type="molecule type" value="Genomic_DNA"/>
</dbReference>